<evidence type="ECO:0000256" key="7">
    <source>
        <dbReference type="ARBA" id="ARBA00022777"/>
    </source>
</evidence>
<keyword evidence="11" id="KW-0460">Magnesium</keyword>
<feature type="binding site" evidence="11">
    <location>
        <position position="59"/>
    </location>
    <ligand>
        <name>substrate</name>
    </ligand>
</feature>
<feature type="binding site" evidence="11">
    <location>
        <position position="119"/>
    </location>
    <ligand>
        <name>ATP</name>
        <dbReference type="ChEBI" id="CHEBI:30616"/>
    </ligand>
</feature>
<dbReference type="GO" id="GO:0009423">
    <property type="term" value="P:chorismate biosynthetic process"/>
    <property type="evidence" value="ECO:0007669"/>
    <property type="project" value="UniProtKB-UniRule"/>
</dbReference>
<comment type="catalytic activity">
    <reaction evidence="10 11">
        <text>shikimate + ATP = 3-phosphoshikimate + ADP + H(+)</text>
        <dbReference type="Rhea" id="RHEA:13121"/>
        <dbReference type="ChEBI" id="CHEBI:15378"/>
        <dbReference type="ChEBI" id="CHEBI:30616"/>
        <dbReference type="ChEBI" id="CHEBI:36208"/>
        <dbReference type="ChEBI" id="CHEBI:145989"/>
        <dbReference type="ChEBI" id="CHEBI:456216"/>
        <dbReference type="EC" id="2.7.1.71"/>
    </reaction>
</comment>
<dbReference type="AlphaFoldDB" id="A0A0C4YND8"/>
<comment type="cofactor">
    <cofactor evidence="11">
        <name>Mg(2+)</name>
        <dbReference type="ChEBI" id="CHEBI:18420"/>
    </cofactor>
    <text evidence="11">Binds 1 Mg(2+) ion per subunit.</text>
</comment>
<keyword evidence="11" id="KW-0963">Cytoplasm</keyword>
<dbReference type="PANTHER" id="PTHR21087">
    <property type="entry name" value="SHIKIMATE KINASE"/>
    <property type="match status" value="1"/>
</dbReference>
<dbReference type="RefSeq" id="WP_144410008.1">
    <property type="nucleotide sequence ID" value="NZ_CP010537.1"/>
</dbReference>
<accession>A0A0C4YND8</accession>
<dbReference type="InterPro" id="IPR000623">
    <property type="entry name" value="Shikimate_kinase/TSH1"/>
</dbReference>
<evidence type="ECO:0000256" key="1">
    <source>
        <dbReference type="ARBA" id="ARBA00004842"/>
    </source>
</evidence>
<dbReference type="InterPro" id="IPR027417">
    <property type="entry name" value="P-loop_NTPase"/>
</dbReference>
<keyword evidence="4 11" id="KW-0028">Amino-acid biosynthesis</keyword>
<dbReference type="Pfam" id="PF01202">
    <property type="entry name" value="SKI"/>
    <property type="match status" value="1"/>
</dbReference>
<proteinExistence type="inferred from homology"/>
<dbReference type="GO" id="GO:0005524">
    <property type="term" value="F:ATP binding"/>
    <property type="evidence" value="ECO:0007669"/>
    <property type="project" value="UniProtKB-UniRule"/>
</dbReference>
<dbReference type="InterPro" id="IPR023000">
    <property type="entry name" value="Shikimate_kinase_CS"/>
</dbReference>
<evidence type="ECO:0000256" key="11">
    <source>
        <dbReference type="HAMAP-Rule" id="MF_00109"/>
    </source>
</evidence>
<keyword evidence="7 11" id="KW-0418">Kinase</keyword>
<dbReference type="KEGG" id="cbw:RR42_s2453"/>
<evidence type="ECO:0000256" key="3">
    <source>
        <dbReference type="ARBA" id="ARBA00012154"/>
    </source>
</evidence>
<evidence type="ECO:0000256" key="6">
    <source>
        <dbReference type="ARBA" id="ARBA00022741"/>
    </source>
</evidence>
<dbReference type="PRINTS" id="PR01100">
    <property type="entry name" value="SHIKIMTKNASE"/>
</dbReference>
<comment type="pathway">
    <text evidence="1 11">Metabolic intermediate biosynthesis; chorismate biosynthesis; chorismate from D-erythrose 4-phosphate and phosphoenolpyruvate: step 5/7.</text>
</comment>
<evidence type="ECO:0000256" key="10">
    <source>
        <dbReference type="ARBA" id="ARBA00048567"/>
    </source>
</evidence>
<keyword evidence="5 11" id="KW-0808">Transferase</keyword>
<dbReference type="GO" id="GO:0000287">
    <property type="term" value="F:magnesium ion binding"/>
    <property type="evidence" value="ECO:0007669"/>
    <property type="project" value="UniProtKB-UniRule"/>
</dbReference>
<feature type="binding site" evidence="11">
    <location>
        <position position="138"/>
    </location>
    <ligand>
        <name>substrate</name>
    </ligand>
</feature>
<dbReference type="InterPro" id="IPR031322">
    <property type="entry name" value="Shikimate/glucono_kinase"/>
</dbReference>
<gene>
    <name evidence="11" type="primary">aroK</name>
    <name evidence="12" type="ORF">RR42_s2453</name>
</gene>
<comment type="subunit">
    <text evidence="11">Monomer.</text>
</comment>
<dbReference type="CDD" id="cd00464">
    <property type="entry name" value="SK"/>
    <property type="match status" value="1"/>
</dbReference>
<dbReference type="GO" id="GO:0008652">
    <property type="term" value="P:amino acid biosynthetic process"/>
    <property type="evidence" value="ECO:0007669"/>
    <property type="project" value="UniProtKB-KW"/>
</dbReference>
<dbReference type="EC" id="2.7.1.71" evidence="3 11"/>
<protein>
    <recommendedName>
        <fullName evidence="3 11">Shikimate kinase</fullName>
        <shortName evidence="11">SK</shortName>
        <ecNumber evidence="3 11">2.7.1.71</ecNumber>
    </recommendedName>
</protein>
<evidence type="ECO:0000256" key="4">
    <source>
        <dbReference type="ARBA" id="ARBA00022605"/>
    </source>
</evidence>
<comment type="caution">
    <text evidence="11">Lacks conserved residue(s) required for the propagation of feature annotation.</text>
</comment>
<dbReference type="Gene3D" id="3.40.50.300">
    <property type="entry name" value="P-loop containing nucleotide triphosphate hydrolases"/>
    <property type="match status" value="1"/>
</dbReference>
<name>A0A0C4YND8_9BURK</name>
<feature type="binding site" evidence="11">
    <location>
        <position position="81"/>
    </location>
    <ligand>
        <name>substrate</name>
    </ligand>
</feature>
<comment type="similarity">
    <text evidence="2 11">Belongs to the shikimate kinase family.</text>
</comment>
<comment type="function">
    <text evidence="11">Catalyzes the specific phosphorylation of the 3-hydroxyl group of shikimic acid using ATP as a cosubstrate.</text>
</comment>
<feature type="binding site" evidence="11">
    <location>
        <position position="17"/>
    </location>
    <ligand>
        <name>Mg(2+)</name>
        <dbReference type="ChEBI" id="CHEBI:18420"/>
    </ligand>
</feature>
<dbReference type="GO" id="GO:0009073">
    <property type="term" value="P:aromatic amino acid family biosynthetic process"/>
    <property type="evidence" value="ECO:0007669"/>
    <property type="project" value="UniProtKB-KW"/>
</dbReference>
<evidence type="ECO:0000313" key="12">
    <source>
        <dbReference type="EMBL" id="AJG24035.1"/>
    </source>
</evidence>
<dbReference type="GO" id="GO:0005829">
    <property type="term" value="C:cytosol"/>
    <property type="evidence" value="ECO:0007669"/>
    <property type="project" value="TreeGrafter"/>
</dbReference>
<dbReference type="PROSITE" id="PS01128">
    <property type="entry name" value="SHIKIMATE_KINASE"/>
    <property type="match status" value="1"/>
</dbReference>
<keyword evidence="6 11" id="KW-0547">Nucleotide-binding</keyword>
<keyword evidence="9 11" id="KW-0057">Aromatic amino acid biosynthesis</keyword>
<feature type="binding site" evidence="11">
    <location>
        <begin position="13"/>
        <end position="18"/>
    </location>
    <ligand>
        <name>ATP</name>
        <dbReference type="ChEBI" id="CHEBI:30616"/>
    </ligand>
</feature>
<evidence type="ECO:0000256" key="2">
    <source>
        <dbReference type="ARBA" id="ARBA00006997"/>
    </source>
</evidence>
<dbReference type="GO" id="GO:0004765">
    <property type="term" value="F:shikimate kinase activity"/>
    <property type="evidence" value="ECO:0007669"/>
    <property type="project" value="UniProtKB-UniRule"/>
</dbReference>
<organism evidence="12 13">
    <name type="scientific">Cupriavidus basilensis</name>
    <dbReference type="NCBI Taxonomy" id="68895"/>
    <lineage>
        <taxon>Bacteria</taxon>
        <taxon>Pseudomonadati</taxon>
        <taxon>Pseudomonadota</taxon>
        <taxon>Betaproteobacteria</taxon>
        <taxon>Burkholderiales</taxon>
        <taxon>Burkholderiaceae</taxon>
        <taxon>Cupriavidus</taxon>
    </lineage>
</organism>
<sequence length="181" mass="20421">MDFDNLFFVGFMGAGKTTIGRTVARRLGLPFFDSDHEIEARCGVRIPTIFELEGEEGFRERESRVLDELSQRRGIVMATGGGAVLRPENREMLRSRGCVIYLCASPAELWHRTRRNRNRPLLQVANPRATLEALFQVRDPLYRETAHLIMPPHGDSVANAAGRVLERLGLSERVLPPQVDP</sequence>
<feature type="binding site" evidence="11">
    <location>
        <position position="35"/>
    </location>
    <ligand>
        <name>substrate</name>
    </ligand>
</feature>
<keyword evidence="13" id="KW-1185">Reference proteome</keyword>
<evidence type="ECO:0000313" key="13">
    <source>
        <dbReference type="Proteomes" id="UP000031843"/>
    </source>
</evidence>
<dbReference type="UniPathway" id="UPA00053">
    <property type="reaction ID" value="UER00088"/>
</dbReference>
<dbReference type="PANTHER" id="PTHR21087:SF16">
    <property type="entry name" value="SHIKIMATE KINASE 1, CHLOROPLASTIC"/>
    <property type="match status" value="1"/>
</dbReference>
<dbReference type="EMBL" id="CP010537">
    <property type="protein sequence ID" value="AJG24035.1"/>
    <property type="molecule type" value="Genomic_DNA"/>
</dbReference>
<evidence type="ECO:0000256" key="5">
    <source>
        <dbReference type="ARBA" id="ARBA00022679"/>
    </source>
</evidence>
<reference evidence="12 13" key="1">
    <citation type="journal article" date="2015" name="Genome Announc.">
        <title>Complete Genome Sequence of Cupriavidus basilensis 4G11, Isolated from the Oak Ridge Field Research Center Site.</title>
        <authorList>
            <person name="Ray J."/>
            <person name="Waters R.J."/>
            <person name="Skerker J.M."/>
            <person name="Kuehl J.V."/>
            <person name="Price M.N."/>
            <person name="Huang J."/>
            <person name="Chakraborty R."/>
            <person name="Arkin A.P."/>
            <person name="Deutschbauer A."/>
        </authorList>
    </citation>
    <scope>NUCLEOTIDE SEQUENCE [LARGE SCALE GENOMIC DNA]</scope>
    <source>
        <strain evidence="12">4G11</strain>
    </source>
</reference>
<dbReference type="Proteomes" id="UP000031843">
    <property type="component" value="Chromosome secondary"/>
</dbReference>
<evidence type="ECO:0000256" key="9">
    <source>
        <dbReference type="ARBA" id="ARBA00023141"/>
    </source>
</evidence>
<dbReference type="STRING" id="68895.RR42_s2453"/>
<comment type="subcellular location">
    <subcellularLocation>
        <location evidence="11">Cytoplasm</location>
    </subcellularLocation>
</comment>
<dbReference type="OrthoDB" id="9800332at2"/>
<dbReference type="SUPFAM" id="SSF52540">
    <property type="entry name" value="P-loop containing nucleoside triphosphate hydrolases"/>
    <property type="match status" value="1"/>
</dbReference>
<dbReference type="HAMAP" id="MF_00109">
    <property type="entry name" value="Shikimate_kinase"/>
    <property type="match status" value="1"/>
</dbReference>
<keyword evidence="11" id="KW-0479">Metal-binding</keyword>
<keyword evidence="8 11" id="KW-0067">ATP-binding</keyword>
<evidence type="ECO:0000256" key="8">
    <source>
        <dbReference type="ARBA" id="ARBA00022840"/>
    </source>
</evidence>